<keyword evidence="4" id="KW-1185">Reference proteome</keyword>
<organism evidence="3 4">
    <name type="scientific">Sanguibacter gelidistatuariae</name>
    <dbReference type="NCBI Taxonomy" id="1814289"/>
    <lineage>
        <taxon>Bacteria</taxon>
        <taxon>Bacillati</taxon>
        <taxon>Actinomycetota</taxon>
        <taxon>Actinomycetes</taxon>
        <taxon>Micrococcales</taxon>
        <taxon>Sanguibacteraceae</taxon>
        <taxon>Sanguibacter</taxon>
    </lineage>
</organism>
<accession>A0A1G6U9Q9</accession>
<feature type="signal peptide" evidence="2">
    <location>
        <begin position="1"/>
        <end position="22"/>
    </location>
</feature>
<evidence type="ECO:0000313" key="4">
    <source>
        <dbReference type="Proteomes" id="UP000199039"/>
    </source>
</evidence>
<feature type="compositionally biased region" description="Low complexity" evidence="1">
    <location>
        <begin position="32"/>
        <end position="42"/>
    </location>
</feature>
<protein>
    <submittedName>
        <fullName evidence="3">Uncharacterized protein</fullName>
    </submittedName>
</protein>
<sequence>MNRHHLSRLLPLGVAVALIALAGCGSDHPDDSSTSETSAATSLFVTGPPDGVSVPADTAAGAGWAKDRKGEIWVLTYGSSTNPRIAVSATADGQTVTVVIAEAYPGKPATADFVPSTSYVAVPESVDSETPVTVVLGDLGTAEIKDLARPGWVLSGS</sequence>
<name>A0A1G6U9Q9_9MICO</name>
<feature type="chain" id="PRO_5039170413" evidence="2">
    <location>
        <begin position="23"/>
        <end position="157"/>
    </location>
</feature>
<dbReference type="Proteomes" id="UP000199039">
    <property type="component" value="Unassembled WGS sequence"/>
</dbReference>
<dbReference type="RefSeq" id="WP_093185081.1">
    <property type="nucleotide sequence ID" value="NZ_FMYH01000007.1"/>
</dbReference>
<evidence type="ECO:0000256" key="1">
    <source>
        <dbReference type="SAM" id="MobiDB-lite"/>
    </source>
</evidence>
<dbReference type="AlphaFoldDB" id="A0A1G6U9Q9"/>
<feature type="region of interest" description="Disordered" evidence="1">
    <location>
        <begin position="27"/>
        <end position="47"/>
    </location>
</feature>
<evidence type="ECO:0000256" key="2">
    <source>
        <dbReference type="SAM" id="SignalP"/>
    </source>
</evidence>
<evidence type="ECO:0000313" key="3">
    <source>
        <dbReference type="EMBL" id="SDD37964.1"/>
    </source>
</evidence>
<dbReference type="OrthoDB" id="4829965at2"/>
<dbReference type="PROSITE" id="PS51257">
    <property type="entry name" value="PROKAR_LIPOPROTEIN"/>
    <property type="match status" value="1"/>
</dbReference>
<dbReference type="STRING" id="1814289.SAMN05216410_3209"/>
<proteinExistence type="predicted"/>
<gene>
    <name evidence="3" type="ORF">SAMN05216410_3209</name>
</gene>
<reference evidence="3 4" key="1">
    <citation type="submission" date="2016-09" db="EMBL/GenBank/DDBJ databases">
        <authorList>
            <person name="Capua I."/>
            <person name="De Benedictis P."/>
            <person name="Joannis T."/>
            <person name="Lombin L.H."/>
            <person name="Cattoli G."/>
        </authorList>
    </citation>
    <scope>NUCLEOTIDE SEQUENCE [LARGE SCALE GENOMIC DNA]</scope>
    <source>
        <strain evidence="3 4">ISLP-3</strain>
    </source>
</reference>
<dbReference type="EMBL" id="FMYH01000007">
    <property type="protein sequence ID" value="SDD37964.1"/>
    <property type="molecule type" value="Genomic_DNA"/>
</dbReference>
<keyword evidence="2" id="KW-0732">Signal</keyword>